<feature type="region of interest" description="Disordered" evidence="1">
    <location>
        <begin position="1"/>
        <end position="52"/>
    </location>
</feature>
<feature type="compositionally biased region" description="Basic and acidic residues" evidence="1">
    <location>
        <begin position="13"/>
        <end position="33"/>
    </location>
</feature>
<name>A0A2W1BYA4_HELAM</name>
<proteinExistence type="predicted"/>
<gene>
    <name evidence="2" type="primary">HaOG202990</name>
    <name evidence="2" type="ORF">B5X24_HaOG202990</name>
</gene>
<dbReference type="OMA" id="RNAGDHE"/>
<evidence type="ECO:0000313" key="3">
    <source>
        <dbReference type="Proteomes" id="UP000249218"/>
    </source>
</evidence>
<evidence type="ECO:0000313" key="2">
    <source>
        <dbReference type="EMBL" id="PZC77800.1"/>
    </source>
</evidence>
<organism evidence="2 3">
    <name type="scientific">Helicoverpa armigera</name>
    <name type="common">Cotton bollworm</name>
    <name type="synonym">Heliothis armigera</name>
    <dbReference type="NCBI Taxonomy" id="29058"/>
    <lineage>
        <taxon>Eukaryota</taxon>
        <taxon>Metazoa</taxon>
        <taxon>Ecdysozoa</taxon>
        <taxon>Arthropoda</taxon>
        <taxon>Hexapoda</taxon>
        <taxon>Insecta</taxon>
        <taxon>Pterygota</taxon>
        <taxon>Neoptera</taxon>
        <taxon>Endopterygota</taxon>
        <taxon>Lepidoptera</taxon>
        <taxon>Glossata</taxon>
        <taxon>Ditrysia</taxon>
        <taxon>Noctuoidea</taxon>
        <taxon>Noctuidae</taxon>
        <taxon>Heliothinae</taxon>
        <taxon>Helicoverpa</taxon>
    </lineage>
</organism>
<evidence type="ECO:0000256" key="1">
    <source>
        <dbReference type="SAM" id="MobiDB-lite"/>
    </source>
</evidence>
<dbReference type="Proteomes" id="UP000249218">
    <property type="component" value="Unassembled WGS sequence"/>
</dbReference>
<sequence>MEITNSKTSQKHGSGDDQNKQSDEQPTTSREDDFTPEQNSHNMNDFNALDFNSADEIRQTMKAVLTGKLPPQSFSEEANHFQAVKRNPEPNVKINENNSTADGHKTVQRQVQQNLYQKMKSTARAWTYKAQRFGTSRLKKTGRPPTAGPSKTIRKPKLSSMYLGKLANVVPFTRRRHGSSESDVESVVIFY</sequence>
<dbReference type="AlphaFoldDB" id="A0A2W1BYA4"/>
<keyword evidence="3" id="KW-1185">Reference proteome</keyword>
<dbReference type="OrthoDB" id="7186541at2759"/>
<reference evidence="2 3" key="1">
    <citation type="journal article" date="2017" name="BMC Biol.">
        <title>Genomic innovations, transcriptional plasticity and gene loss underlying the evolution and divergence of two highly polyphagous and invasive Helicoverpa pest species.</title>
        <authorList>
            <person name="Pearce S.L."/>
            <person name="Clarke D.F."/>
            <person name="East P.D."/>
            <person name="Elfekih S."/>
            <person name="Gordon K.H."/>
            <person name="Jermiin L.S."/>
            <person name="McGaughran A."/>
            <person name="Oakeshott J.G."/>
            <person name="Papanikolaou A."/>
            <person name="Perera O.P."/>
            <person name="Rane R.V."/>
            <person name="Richards S."/>
            <person name="Tay W.T."/>
            <person name="Walsh T.K."/>
            <person name="Anderson A."/>
            <person name="Anderson C.J."/>
            <person name="Asgari S."/>
            <person name="Board P.G."/>
            <person name="Bretschneider A."/>
            <person name="Campbell P.M."/>
            <person name="Chertemps T."/>
            <person name="Christeller J.T."/>
            <person name="Coppin C.W."/>
            <person name="Downes S.J."/>
            <person name="Duan G."/>
            <person name="Farnsworth C.A."/>
            <person name="Good R.T."/>
            <person name="Han L.B."/>
            <person name="Han Y.C."/>
            <person name="Hatje K."/>
            <person name="Horne I."/>
            <person name="Huang Y.P."/>
            <person name="Hughes D.S."/>
            <person name="Jacquin-Joly E."/>
            <person name="James W."/>
            <person name="Jhangiani S."/>
            <person name="Kollmar M."/>
            <person name="Kuwar S.S."/>
            <person name="Li S."/>
            <person name="Liu N.Y."/>
            <person name="Maibeche M.T."/>
            <person name="Miller J.R."/>
            <person name="Montagne N."/>
            <person name="Perry T."/>
            <person name="Qu J."/>
            <person name="Song S.V."/>
            <person name="Sutton G.G."/>
            <person name="Vogel H."/>
            <person name="Walenz B.P."/>
            <person name="Xu W."/>
            <person name="Zhang H.J."/>
            <person name="Zou Z."/>
            <person name="Batterham P."/>
            <person name="Edwards O.R."/>
            <person name="Feyereisen R."/>
            <person name="Gibbs R.A."/>
            <person name="Heckel D.G."/>
            <person name="McGrath A."/>
            <person name="Robin C."/>
            <person name="Scherer S.E."/>
            <person name="Worley K.C."/>
            <person name="Wu Y.D."/>
        </authorList>
    </citation>
    <scope>NUCLEOTIDE SEQUENCE [LARGE SCALE GENOMIC DNA]</scope>
    <source>
        <strain evidence="2">Harm_GR_Male_#8</strain>
        <tissue evidence="2">Whole organism</tissue>
    </source>
</reference>
<feature type="compositionally biased region" description="Polar residues" evidence="1">
    <location>
        <begin position="36"/>
        <end position="45"/>
    </location>
</feature>
<protein>
    <submittedName>
        <fullName evidence="2">Uncharacterized protein</fullName>
    </submittedName>
</protein>
<dbReference type="EMBL" id="KZ149919">
    <property type="protein sequence ID" value="PZC77800.1"/>
    <property type="molecule type" value="Genomic_DNA"/>
</dbReference>
<feature type="compositionally biased region" description="Polar residues" evidence="1">
    <location>
        <begin position="1"/>
        <end position="12"/>
    </location>
</feature>
<accession>A0A2W1BYA4</accession>